<dbReference type="Pfam" id="PF00067">
    <property type="entry name" value="p450"/>
    <property type="match status" value="1"/>
</dbReference>
<dbReference type="Gene3D" id="1.10.630.10">
    <property type="entry name" value="Cytochrome P450"/>
    <property type="match status" value="1"/>
</dbReference>
<dbReference type="InterPro" id="IPR001128">
    <property type="entry name" value="Cyt_P450"/>
</dbReference>
<dbReference type="PANTHER" id="PTHR46696:SF1">
    <property type="entry name" value="CYTOCHROME P450 YJIB-RELATED"/>
    <property type="match status" value="1"/>
</dbReference>
<sequence length="408" mass="43546">MTDAATDSVVEFPILRKCPYEPPAEYGEMLATGGPSPIRLYNGTQGWLVTGYDDAKAVLSDPLFSSDAANPGYPMLSAAMEGTRAFSTLITLDAPEHTRLRRTVISEFTVRRMNGLRPLIQQTADELIDAMLAADKPVDLVQAYSSPMAGSVVCHLLGISYTDMQEFVAKSRDVPLETSDSLDADDVGSAMNAHLIPVTRYLYQAIMEKESEPGDDLLSRVIAKHVATGALTHEELVSLCFLFFGAGQLPTASMISLGVAALLENPGQLAALRADEAVLPGAVDELLRYISVSDLSGLRVATADVEIGGVAIAAGDAVIVANGAANRDTEVFDEPSVLDVHRNARAHIAFGHGSHQCLGANLTRVELEIAYGTLFRRIPDLRLAVPASELTGLPGSPLPDIMSMPVTW</sequence>
<keyword evidence="4 7" id="KW-0560">Oxidoreductase</keyword>
<keyword evidence="3 7" id="KW-0479">Metal-binding</keyword>
<dbReference type="InterPro" id="IPR017972">
    <property type="entry name" value="Cyt_P450_CS"/>
</dbReference>
<proteinExistence type="inferred from homology"/>
<evidence type="ECO:0000256" key="4">
    <source>
        <dbReference type="ARBA" id="ARBA00023002"/>
    </source>
</evidence>
<accession>A0AAC9HT33</accession>
<dbReference type="PROSITE" id="PS00086">
    <property type="entry name" value="CYTOCHROME_P450"/>
    <property type="match status" value="1"/>
</dbReference>
<evidence type="ECO:0000256" key="5">
    <source>
        <dbReference type="ARBA" id="ARBA00023004"/>
    </source>
</evidence>
<gene>
    <name evidence="8" type="ORF">TL08_15860</name>
</gene>
<dbReference type="AlphaFoldDB" id="A0AAC9HT33"/>
<dbReference type="FunFam" id="1.10.630.10:FF:000018">
    <property type="entry name" value="Cytochrome P450 monooxygenase"/>
    <property type="match status" value="1"/>
</dbReference>
<dbReference type="GO" id="GO:0016705">
    <property type="term" value="F:oxidoreductase activity, acting on paired donors, with incorporation or reduction of molecular oxygen"/>
    <property type="evidence" value="ECO:0007669"/>
    <property type="project" value="InterPro"/>
</dbReference>
<keyword evidence="5 7" id="KW-0408">Iron</keyword>
<dbReference type="EC" id="1.14.15.11" evidence="8"/>
<dbReference type="PRINTS" id="PR00359">
    <property type="entry name" value="BP450"/>
</dbReference>
<dbReference type="PANTHER" id="PTHR46696">
    <property type="entry name" value="P450, PUTATIVE (EUROFUNG)-RELATED"/>
    <property type="match status" value="1"/>
</dbReference>
<dbReference type="SUPFAM" id="SSF48264">
    <property type="entry name" value="Cytochrome P450"/>
    <property type="match status" value="1"/>
</dbReference>
<dbReference type="KEGG" id="ahm:TL08_15860"/>
<dbReference type="Proteomes" id="UP000095210">
    <property type="component" value="Chromosome"/>
</dbReference>
<dbReference type="RefSeq" id="WP_069849998.1">
    <property type="nucleotide sequence ID" value="NZ_CP014859.1"/>
</dbReference>
<evidence type="ECO:0000256" key="3">
    <source>
        <dbReference type="ARBA" id="ARBA00022723"/>
    </source>
</evidence>
<dbReference type="CDD" id="cd11030">
    <property type="entry name" value="CYP105-like"/>
    <property type="match status" value="1"/>
</dbReference>
<dbReference type="EMBL" id="CP014859">
    <property type="protein sequence ID" value="AOS63980.1"/>
    <property type="molecule type" value="Genomic_DNA"/>
</dbReference>
<name>A0AAC9HT33_9PSEU</name>
<dbReference type="GO" id="GO:0020037">
    <property type="term" value="F:heme binding"/>
    <property type="evidence" value="ECO:0007669"/>
    <property type="project" value="InterPro"/>
</dbReference>
<dbReference type="GO" id="GO:0004497">
    <property type="term" value="F:monooxygenase activity"/>
    <property type="evidence" value="ECO:0007669"/>
    <property type="project" value="UniProtKB-KW"/>
</dbReference>
<dbReference type="GO" id="GO:0005506">
    <property type="term" value="F:iron ion binding"/>
    <property type="evidence" value="ECO:0007669"/>
    <property type="project" value="InterPro"/>
</dbReference>
<evidence type="ECO:0000256" key="7">
    <source>
        <dbReference type="RuleBase" id="RU000461"/>
    </source>
</evidence>
<dbReference type="InterPro" id="IPR002397">
    <property type="entry name" value="Cyt_P450_B"/>
</dbReference>
<evidence type="ECO:0000313" key="9">
    <source>
        <dbReference type="Proteomes" id="UP000095210"/>
    </source>
</evidence>
<protein>
    <submittedName>
        <fullName evidence="8">Cytochrome P450</fullName>
        <ecNumber evidence="8">1.14.15.11</ecNumber>
    </submittedName>
</protein>
<evidence type="ECO:0000256" key="2">
    <source>
        <dbReference type="ARBA" id="ARBA00022617"/>
    </source>
</evidence>
<organism evidence="8 9">
    <name type="scientific">Actinoalloteichus hymeniacidonis</name>
    <dbReference type="NCBI Taxonomy" id="340345"/>
    <lineage>
        <taxon>Bacteria</taxon>
        <taxon>Bacillati</taxon>
        <taxon>Actinomycetota</taxon>
        <taxon>Actinomycetes</taxon>
        <taxon>Pseudonocardiales</taxon>
        <taxon>Pseudonocardiaceae</taxon>
        <taxon>Actinoalloteichus</taxon>
    </lineage>
</organism>
<keyword evidence="6 7" id="KW-0503">Monooxygenase</keyword>
<reference evidence="9" key="1">
    <citation type="submission" date="2016-03" db="EMBL/GenBank/DDBJ databases">
        <title>Complete genome sequence of the type strain Actinoalloteichus hymeniacidonis DSM 45092.</title>
        <authorList>
            <person name="Schaffert L."/>
            <person name="Albersmeier A."/>
            <person name="Winkler A."/>
            <person name="Kalinowski J."/>
            <person name="Zotchev S."/>
            <person name="Ruckert C."/>
        </authorList>
    </citation>
    <scope>NUCLEOTIDE SEQUENCE [LARGE SCALE GENOMIC DNA]</scope>
    <source>
        <strain evidence="9">HPA177(T) (DSM 45092(T))</strain>
    </source>
</reference>
<dbReference type="InterPro" id="IPR036396">
    <property type="entry name" value="Cyt_P450_sf"/>
</dbReference>
<evidence type="ECO:0000256" key="1">
    <source>
        <dbReference type="ARBA" id="ARBA00010617"/>
    </source>
</evidence>
<evidence type="ECO:0000313" key="8">
    <source>
        <dbReference type="EMBL" id="AOS63980.1"/>
    </source>
</evidence>
<evidence type="ECO:0000256" key="6">
    <source>
        <dbReference type="ARBA" id="ARBA00023033"/>
    </source>
</evidence>
<keyword evidence="9" id="KW-1185">Reference proteome</keyword>
<keyword evidence="2 7" id="KW-0349">Heme</keyword>
<comment type="similarity">
    <text evidence="1 7">Belongs to the cytochrome P450 family.</text>
</comment>